<evidence type="ECO:0000259" key="11">
    <source>
        <dbReference type="Pfam" id="PF13967"/>
    </source>
</evidence>
<dbReference type="Pfam" id="PF13967">
    <property type="entry name" value="RSN1_TM"/>
    <property type="match status" value="1"/>
</dbReference>
<dbReference type="InterPro" id="IPR003864">
    <property type="entry name" value="CSC1/OSCA1-like_7TM"/>
</dbReference>
<gene>
    <name evidence="13" type="ORF">VC83_00436</name>
</gene>
<feature type="transmembrane region" description="Helical" evidence="8">
    <location>
        <begin position="885"/>
        <end position="911"/>
    </location>
</feature>
<evidence type="ECO:0000256" key="6">
    <source>
        <dbReference type="ARBA" id="ARBA00023136"/>
    </source>
</evidence>
<keyword evidence="4 8" id="KW-0812">Transmembrane</keyword>
<dbReference type="eggNOG" id="KOG1134">
    <property type="taxonomic scope" value="Eukaryota"/>
</dbReference>
<feature type="domain" description="CSC1/OSCA1-like 7TM region" evidence="9">
    <location>
        <begin position="639"/>
        <end position="909"/>
    </location>
</feature>
<feature type="compositionally biased region" description="Basic and acidic residues" evidence="7">
    <location>
        <begin position="312"/>
        <end position="324"/>
    </location>
</feature>
<keyword evidence="6 8" id="KW-0472">Membrane</keyword>
<feature type="region of interest" description="Disordered" evidence="7">
    <location>
        <begin position="299"/>
        <end position="328"/>
    </location>
</feature>
<feature type="transmembrane region" description="Helical" evidence="8">
    <location>
        <begin position="640"/>
        <end position="667"/>
    </location>
</feature>
<feature type="region of interest" description="Disordered" evidence="7">
    <location>
        <begin position="22"/>
        <end position="44"/>
    </location>
</feature>
<dbReference type="InterPro" id="IPR022257">
    <property type="entry name" value="PHM7_ext"/>
</dbReference>
<evidence type="ECO:0000256" key="4">
    <source>
        <dbReference type="ARBA" id="ARBA00022692"/>
    </source>
</evidence>
<feature type="region of interest" description="Disordered" evidence="7">
    <location>
        <begin position="484"/>
        <end position="508"/>
    </location>
</feature>
<dbReference type="InterPro" id="IPR032880">
    <property type="entry name" value="CSC1/OSCA1-like_N"/>
</dbReference>
<evidence type="ECO:0000256" key="3">
    <source>
        <dbReference type="ARBA" id="ARBA00022448"/>
    </source>
</evidence>
<accession>A0A177AM70</accession>
<dbReference type="OrthoDB" id="1076608at2759"/>
<dbReference type="PANTHER" id="PTHR13018:SF53">
    <property type="entry name" value="DUF221 DOMAIN PROTEIN"/>
    <property type="match status" value="1"/>
</dbReference>
<keyword evidence="5 8" id="KW-1133">Transmembrane helix</keyword>
<evidence type="ECO:0000256" key="1">
    <source>
        <dbReference type="ARBA" id="ARBA00004141"/>
    </source>
</evidence>
<evidence type="ECO:0000256" key="8">
    <source>
        <dbReference type="SAM" id="Phobius"/>
    </source>
</evidence>
<feature type="transmembrane region" description="Helical" evidence="8">
    <location>
        <begin position="134"/>
        <end position="159"/>
    </location>
</feature>
<feature type="domain" description="CSC1/OSCA1-like N-terminal transmembrane" evidence="11">
    <location>
        <begin position="54"/>
        <end position="202"/>
    </location>
</feature>
<evidence type="ECO:0000313" key="13">
    <source>
        <dbReference type="EMBL" id="OAF63167.1"/>
    </source>
</evidence>
<dbReference type="InterPro" id="IPR045122">
    <property type="entry name" value="Csc1-like"/>
</dbReference>
<evidence type="ECO:0000259" key="10">
    <source>
        <dbReference type="Pfam" id="PF12621"/>
    </source>
</evidence>
<dbReference type="Pfam" id="PF12621">
    <property type="entry name" value="PHM7_ext"/>
    <property type="match status" value="1"/>
</dbReference>
<feature type="domain" description="10TM putative phosphate transporter extracellular tail" evidence="10">
    <location>
        <begin position="1055"/>
        <end position="1137"/>
    </location>
</feature>
<feature type="region of interest" description="Disordered" evidence="7">
    <location>
        <begin position="385"/>
        <end position="405"/>
    </location>
</feature>
<dbReference type="EMBL" id="KV441386">
    <property type="protein sequence ID" value="OAF63167.1"/>
    <property type="molecule type" value="Genomic_DNA"/>
</dbReference>
<feature type="transmembrane region" description="Helical" evidence="8">
    <location>
        <begin position="687"/>
        <end position="714"/>
    </location>
</feature>
<dbReference type="RefSeq" id="XP_024328437.1">
    <property type="nucleotide sequence ID" value="XM_024464129.1"/>
</dbReference>
<feature type="transmembrane region" description="Helical" evidence="8">
    <location>
        <begin position="54"/>
        <end position="75"/>
    </location>
</feature>
<feature type="transmembrane region" description="Helical" evidence="8">
    <location>
        <begin position="835"/>
        <end position="865"/>
    </location>
</feature>
<dbReference type="GO" id="GO:0005227">
    <property type="term" value="F:calcium-activated cation channel activity"/>
    <property type="evidence" value="ECO:0007669"/>
    <property type="project" value="InterPro"/>
</dbReference>
<dbReference type="Pfam" id="PF02714">
    <property type="entry name" value="RSN1_7TM"/>
    <property type="match status" value="1"/>
</dbReference>
<dbReference type="AlphaFoldDB" id="A0A177AM70"/>
<feature type="compositionally biased region" description="Low complexity" evidence="7">
    <location>
        <begin position="491"/>
        <end position="501"/>
    </location>
</feature>
<dbReference type="GeneID" id="36283533"/>
<feature type="compositionally biased region" description="Polar residues" evidence="7">
    <location>
        <begin position="30"/>
        <end position="44"/>
    </location>
</feature>
<dbReference type="Proteomes" id="UP000077154">
    <property type="component" value="Unassembled WGS sequence"/>
</dbReference>
<comment type="subcellular location">
    <subcellularLocation>
        <location evidence="1">Membrane</location>
        <topology evidence="1">Multi-pass membrane protein</topology>
    </subcellularLocation>
</comment>
<organism evidence="13">
    <name type="scientific">Pseudogymnoascus destructans</name>
    <dbReference type="NCBI Taxonomy" id="655981"/>
    <lineage>
        <taxon>Eukaryota</taxon>
        <taxon>Fungi</taxon>
        <taxon>Dikarya</taxon>
        <taxon>Ascomycota</taxon>
        <taxon>Pezizomycotina</taxon>
        <taxon>Leotiomycetes</taxon>
        <taxon>Thelebolales</taxon>
        <taxon>Thelebolaceae</taxon>
        <taxon>Pseudogymnoascus</taxon>
    </lineage>
</organism>
<evidence type="ECO:0008006" key="14">
    <source>
        <dbReference type="Google" id="ProtNLM"/>
    </source>
</evidence>
<proteinExistence type="inferred from homology"/>
<evidence type="ECO:0000256" key="5">
    <source>
        <dbReference type="ARBA" id="ARBA00022989"/>
    </source>
</evidence>
<keyword evidence="3" id="KW-0813">Transport</keyword>
<evidence type="ECO:0000259" key="9">
    <source>
        <dbReference type="Pfam" id="PF02714"/>
    </source>
</evidence>
<evidence type="ECO:0000256" key="2">
    <source>
        <dbReference type="ARBA" id="ARBA00007779"/>
    </source>
</evidence>
<feature type="domain" description="CSC1/OSCA1-like cytosolic" evidence="12">
    <location>
        <begin position="539"/>
        <end position="627"/>
    </location>
</feature>
<name>A0A177AM70_9PEZI</name>
<feature type="domain" description="CSC1/OSCA1-like cytosolic" evidence="12">
    <location>
        <begin position="225"/>
        <end position="294"/>
    </location>
</feature>
<sequence length="1168" mass="129137">MAALIVDALALHIDLKREAENSDPRVGSARNGSTSGGTLSNATKGTNTSSIPGLLATLVPVIVYAVVCLLIFWGCRTRYPRVYSPRSILSSLEPHERPKKLPTGWFNWFKPLFKTPDLDVLHKSSIDGFLFLRFLRILCVICIVGACITWPVLFPLHILGGAGGSQLDALTFGNVKKPSWYFVHAFLAWIFFGFILYMISRECVYYINLRQAYLLSPYYAKRLSSRTVLFTCLPERFRDEARLKKLFGDSVKNVWIPTYSGDLDDLVKERNQTALRLEDAEIELIRLANVERNKVMRNGKSDIEANTPASEFDSKGEETPEKDVSTLPLNFAGGATSAFELADRAAVASPELIGEGAGATELTVGSTSASGPSPLESVDATLASPELTGGASSPAGLTSGASPKLTRGASIASASDLANVALSSSNLNSGTVASPSGLTDSTLASPLGLTDATVVSPASDFTGTTLVSPSSASTNGVTMVKSITKDSKNETSSITITQSQTPNLDSPNSDWPELKWGIQRGIPNVRGSVAAQWIPAHWRPHHRPLANYGRRVDTIKWTRNRLKALAPRIYKLRRKHRNGDARRMPAAFVEFDTLVNAQSAYQTLPHHRPFHMTPHINGIRPEEIVWSTLRMKWWERIMRSFMATAVVAVMVVFWSLPAAGVGLITKIDFLTENVPFLKWIGKLPKPILGLITGLLPAVALSLLMATVPMILRAIARQSGVPSLSMIELFVLKSYFIFQVVQVFLVTTLTAAISASLTKILEDPLSVRNLLSESLPKASNFYVSYLILQGLAMSTTRIVHLPSLHRAVFANGKTPRMISTRWHRLKRIHWGSDFPLFANMGVIVISYSCIAPIILAFGAMCFYLVHKVYHYNLLYVYSSEVDTRGLLYPHALMQILTGVYLAEICLIGLFGIQAAFGPLLMMLMLAIFTFLVQISLNDALGPLLYNLPRSLSVQGLYDDLEEEEAPIIVEDLETQYDSDFDPGDPNGVTHEELGTRAVEGTKGYSKVALRFLSSSMQEKLSARAGSVSSFFQSIDFWTAWISPDGTNPKPNFLLKWLHPEVFHDFNALRENIPTDLPDPDYTPELLREAYLQPSMNNINDTMLWIPADPAGVSKQEVEHSKGIIKITDQLSWLEEKKKGWLQAKNRGVNVKIRVDFDAESPVVRKRMRY</sequence>
<comment type="similarity">
    <text evidence="2">Belongs to the CSC1 (TC 1.A.17) family.</text>
</comment>
<reference evidence="13" key="1">
    <citation type="submission" date="2016-03" db="EMBL/GenBank/DDBJ databases">
        <title>Updated assembly of Pseudogymnoascus destructans, the fungus causing white-nose syndrome of bats.</title>
        <authorList>
            <person name="Palmer J.M."/>
            <person name="Drees K.P."/>
            <person name="Foster J.T."/>
            <person name="Lindner D.L."/>
        </authorList>
    </citation>
    <scope>NUCLEOTIDE SEQUENCE [LARGE SCALE GENOMIC DNA]</scope>
    <source>
        <strain evidence="13">20631-21</strain>
    </source>
</reference>
<evidence type="ECO:0000256" key="7">
    <source>
        <dbReference type="SAM" id="MobiDB-lite"/>
    </source>
</evidence>
<evidence type="ECO:0000259" key="12">
    <source>
        <dbReference type="Pfam" id="PF14703"/>
    </source>
</evidence>
<dbReference type="PANTHER" id="PTHR13018">
    <property type="entry name" value="PROBABLE MEMBRANE PROTEIN DUF221-RELATED"/>
    <property type="match status" value="1"/>
</dbReference>
<protein>
    <recommendedName>
        <fullName evidence="14">CSC1/OSCA1-like 7TM region domain-containing protein</fullName>
    </recommendedName>
</protein>
<feature type="transmembrane region" description="Helical" evidence="8">
    <location>
        <begin position="179"/>
        <end position="200"/>
    </location>
</feature>
<dbReference type="Pfam" id="PF14703">
    <property type="entry name" value="PHM7_cyt"/>
    <property type="match status" value="2"/>
</dbReference>
<dbReference type="InterPro" id="IPR027815">
    <property type="entry name" value="CSC1/OSCA1-like_cyt"/>
</dbReference>
<feature type="transmembrane region" description="Helical" evidence="8">
    <location>
        <begin position="735"/>
        <end position="760"/>
    </location>
</feature>
<dbReference type="GO" id="GO:0005886">
    <property type="term" value="C:plasma membrane"/>
    <property type="evidence" value="ECO:0007669"/>
    <property type="project" value="TreeGrafter"/>
</dbReference>
<dbReference type="VEuPathDB" id="FungiDB:GMDG_03227"/>